<gene>
    <name evidence="1" type="ORF">UFOPK2292_00675</name>
</gene>
<evidence type="ECO:0000313" key="1">
    <source>
        <dbReference type="EMBL" id="CAB4668428.1"/>
    </source>
</evidence>
<dbReference type="InterPro" id="IPR031041">
    <property type="entry name" value="Lept_O_ant_chp1"/>
</dbReference>
<sequence>MRRLWRLLKSLTRLRWRILPPRHKPVLLYFVTGADVIAPYFTPDEFQVLDLREHEVNLWVALRCLFDRNLSAQNYALIYIEIVNPKLVITFIDNFPAFFQLKNRFPEITTVLIQNGVRVDPHDLFESNSPATKLHKNFVDKMFVFGSAIGATYAKYTDGEIVPIGSFKNNLVPITKSNKQTVAYISTYRSGIARTTVIPDSLPGFPIQYGQIIDRREQTIIFLARYCKNNNLSLVIIGKDEDFAVEKSYYDKLLKDFSWTIAQRQTTTINYAVVDESEIVVFTSSTLGYESLARGKKTAAFLIDAEIIDSPSIKFGWPVSLSDDGKFWTNRLDEVRFEEILDYLLASSNDDWEKVRGETMHEIINFDPGNSQFVALIQSLRADW</sequence>
<protein>
    <submittedName>
        <fullName evidence="1">Unannotated protein</fullName>
    </submittedName>
</protein>
<name>A0A6J6M5W8_9ZZZZ</name>
<proteinExistence type="predicted"/>
<reference evidence="1" key="1">
    <citation type="submission" date="2020-05" db="EMBL/GenBank/DDBJ databases">
        <authorList>
            <person name="Chiriac C."/>
            <person name="Salcher M."/>
            <person name="Ghai R."/>
            <person name="Kavagutti S V."/>
        </authorList>
    </citation>
    <scope>NUCLEOTIDE SEQUENCE</scope>
</reference>
<dbReference type="NCBIfam" id="TIGR04441">
    <property type="entry name" value="lept_O_ant_chp1"/>
    <property type="match status" value="1"/>
</dbReference>
<dbReference type="AlphaFoldDB" id="A0A6J6M5W8"/>
<accession>A0A6J6M5W8</accession>
<organism evidence="1">
    <name type="scientific">freshwater metagenome</name>
    <dbReference type="NCBI Taxonomy" id="449393"/>
    <lineage>
        <taxon>unclassified sequences</taxon>
        <taxon>metagenomes</taxon>
        <taxon>ecological metagenomes</taxon>
    </lineage>
</organism>
<dbReference type="EMBL" id="CAEZWU010000084">
    <property type="protein sequence ID" value="CAB4668428.1"/>
    <property type="molecule type" value="Genomic_DNA"/>
</dbReference>